<comment type="caution">
    <text evidence="3">The sequence shown here is derived from an EMBL/GenBank/DDBJ whole genome shotgun (WGS) entry which is preliminary data.</text>
</comment>
<gene>
    <name evidence="3" type="ORF">BIW11_05231</name>
</gene>
<protein>
    <submittedName>
        <fullName evidence="3">Uncharacterized protein</fullName>
    </submittedName>
</protein>
<dbReference type="InterPro" id="IPR050468">
    <property type="entry name" value="Cuticle_Struct_Prot"/>
</dbReference>
<sequence>GHGNYQYNYDITDWDTNHKRWETVDANNNRRGGYTITDVDGKVRQVEYTADKNGFRAIVKTNEHGTKSHVTGDHDAIYVRDGVSKIIQDAQPALQQTGHVLKQKKLGHAHHVVGALPIVPAAPVAPIVTHHARPVVEARQPLVHTTVVQPAPVQVALAPPPLAPVVVHRPIIHETVIQRAPEPVIPVAPKRTVAYIPPIINRPIPAPPRPLFEHVHRVVHQPPPATIRIEPAVEQAPVIVKQPATVDIPAYTGPRRRLQKFIIDPSQAFETPPEKVLLTPKRVPAYAPDQDLPEDFGVNVPTVPPPASRLRTAYAPEKIIVKSAPITRFAPIAIRPVYRPTYSYGPAYHTTSYQPVSYTPSRCSRCSGYAKAKSRARTTLYVYAGSTLQQVKQDAVKLGQVFGSKESFLRPETHQDDNDELQAVEGLRHELQAKIARF</sequence>
<accession>A0A1V9Y359</accession>
<reference evidence="3 4" key="1">
    <citation type="journal article" date="2017" name="Gigascience">
        <title>Draft genome of the honey bee ectoparasitic mite, Tropilaelaps mercedesae, is shaped by the parasitic life history.</title>
        <authorList>
            <person name="Dong X."/>
            <person name="Armstrong S.D."/>
            <person name="Xia D."/>
            <person name="Makepeace B.L."/>
            <person name="Darby A.C."/>
            <person name="Kadowaki T."/>
        </authorList>
    </citation>
    <scope>NUCLEOTIDE SEQUENCE [LARGE SCALE GENOMIC DNA]</scope>
    <source>
        <strain evidence="3">Wuxi-XJTLU</strain>
    </source>
</reference>
<dbReference type="PRINTS" id="PR00947">
    <property type="entry name" value="CUTICLE"/>
</dbReference>
<keyword evidence="4" id="KW-1185">Reference proteome</keyword>
<dbReference type="InterPro" id="IPR031311">
    <property type="entry name" value="CHIT_BIND_RR_consensus"/>
</dbReference>
<dbReference type="AlphaFoldDB" id="A0A1V9Y359"/>
<dbReference type="PANTHER" id="PTHR10380:SF173">
    <property type="entry name" value="CUTICULAR PROTEIN 47EF, ISOFORM C-RELATED"/>
    <property type="match status" value="1"/>
</dbReference>
<evidence type="ECO:0000256" key="1">
    <source>
        <dbReference type="ARBA" id="ARBA00022460"/>
    </source>
</evidence>
<dbReference type="Pfam" id="PF00379">
    <property type="entry name" value="Chitin_bind_4"/>
    <property type="match status" value="1"/>
</dbReference>
<organism evidence="3 4">
    <name type="scientific">Tropilaelaps mercedesae</name>
    <dbReference type="NCBI Taxonomy" id="418985"/>
    <lineage>
        <taxon>Eukaryota</taxon>
        <taxon>Metazoa</taxon>
        <taxon>Ecdysozoa</taxon>
        <taxon>Arthropoda</taxon>
        <taxon>Chelicerata</taxon>
        <taxon>Arachnida</taxon>
        <taxon>Acari</taxon>
        <taxon>Parasitiformes</taxon>
        <taxon>Mesostigmata</taxon>
        <taxon>Gamasina</taxon>
        <taxon>Dermanyssoidea</taxon>
        <taxon>Laelapidae</taxon>
        <taxon>Tropilaelaps</taxon>
    </lineage>
</organism>
<proteinExistence type="predicted"/>
<dbReference type="PROSITE" id="PS51155">
    <property type="entry name" value="CHIT_BIND_RR_2"/>
    <property type="match status" value="1"/>
</dbReference>
<dbReference type="OrthoDB" id="6436213at2759"/>
<feature type="non-terminal residue" evidence="3">
    <location>
        <position position="1"/>
    </location>
</feature>
<dbReference type="PROSITE" id="PS00233">
    <property type="entry name" value="CHIT_BIND_RR_1"/>
    <property type="match status" value="1"/>
</dbReference>
<dbReference type="InParanoid" id="A0A1V9Y359"/>
<dbReference type="Proteomes" id="UP000192247">
    <property type="component" value="Unassembled WGS sequence"/>
</dbReference>
<name>A0A1V9Y359_9ACAR</name>
<evidence type="ECO:0000256" key="2">
    <source>
        <dbReference type="PROSITE-ProRule" id="PRU00497"/>
    </source>
</evidence>
<dbReference type="InterPro" id="IPR000618">
    <property type="entry name" value="Insect_cuticle"/>
</dbReference>
<dbReference type="EMBL" id="MNPL01000259">
    <property type="protein sequence ID" value="OQR80179.1"/>
    <property type="molecule type" value="Genomic_DNA"/>
</dbReference>
<keyword evidence="1 2" id="KW-0193">Cuticle</keyword>
<dbReference type="PANTHER" id="PTHR10380">
    <property type="entry name" value="CUTICLE PROTEIN"/>
    <property type="match status" value="1"/>
</dbReference>
<dbReference type="GO" id="GO:0062129">
    <property type="term" value="C:chitin-based extracellular matrix"/>
    <property type="evidence" value="ECO:0007669"/>
    <property type="project" value="TreeGrafter"/>
</dbReference>
<dbReference type="GO" id="GO:0008010">
    <property type="term" value="F:structural constituent of chitin-based larval cuticle"/>
    <property type="evidence" value="ECO:0007669"/>
    <property type="project" value="TreeGrafter"/>
</dbReference>
<evidence type="ECO:0000313" key="3">
    <source>
        <dbReference type="EMBL" id="OQR80179.1"/>
    </source>
</evidence>
<evidence type="ECO:0000313" key="4">
    <source>
        <dbReference type="Proteomes" id="UP000192247"/>
    </source>
</evidence>